<evidence type="ECO:0000313" key="8">
    <source>
        <dbReference type="EMBL" id="GAE95473.1"/>
    </source>
</evidence>
<keyword evidence="3" id="KW-0547">Nucleotide-binding</keyword>
<dbReference type="EC" id="2.7.1.176" evidence="2"/>
<dbReference type="InterPro" id="IPR027417">
    <property type="entry name" value="P-loop_NTPase"/>
</dbReference>
<dbReference type="eggNOG" id="COG4185">
    <property type="taxonomic scope" value="Bacteria"/>
</dbReference>
<dbReference type="Proteomes" id="UP000019102">
    <property type="component" value="Unassembled WGS sequence"/>
</dbReference>
<reference evidence="8 9" key="1">
    <citation type="journal article" date="2014" name="Genome Announc.">
        <title>Draft Genome Sequence of the Boron-Tolerant and Moderately Halotolerant Bacterium Gracilibacillus boraciitolerans JCM 21714T.</title>
        <authorList>
            <person name="Ahmed I."/>
            <person name="Oshima K."/>
            <person name="Suda W."/>
            <person name="Kitamura K."/>
            <person name="Iida T."/>
            <person name="Ohmori Y."/>
            <person name="Fujiwara T."/>
            <person name="Hattori M."/>
            <person name="Ohkuma M."/>
        </authorList>
    </citation>
    <scope>NUCLEOTIDE SEQUENCE [LARGE SCALE GENOMIC DNA]</scope>
    <source>
        <strain evidence="8 9">JCM 21714</strain>
    </source>
</reference>
<gene>
    <name evidence="8" type="ORF">JCM21714_4719</name>
</gene>
<name>W4VQY8_9BACI</name>
<organism evidence="8 9">
    <name type="scientific">Gracilibacillus boraciitolerans JCM 21714</name>
    <dbReference type="NCBI Taxonomy" id="1298598"/>
    <lineage>
        <taxon>Bacteria</taxon>
        <taxon>Bacillati</taxon>
        <taxon>Bacillota</taxon>
        <taxon>Bacilli</taxon>
        <taxon>Bacillales</taxon>
        <taxon>Bacillaceae</taxon>
        <taxon>Gracilibacillus</taxon>
    </lineage>
</organism>
<evidence type="ECO:0000256" key="3">
    <source>
        <dbReference type="ARBA" id="ARBA00022741"/>
    </source>
</evidence>
<dbReference type="RefSeq" id="WP_052000894.1">
    <property type="nucleotide sequence ID" value="NZ_BAVS01000065.1"/>
</dbReference>
<comment type="similarity">
    <text evidence="1">Belongs to the zeta toxin family.</text>
</comment>
<dbReference type="Pfam" id="PF06414">
    <property type="entry name" value="Zeta_toxin"/>
    <property type="match status" value="1"/>
</dbReference>
<dbReference type="AlphaFoldDB" id="W4VQY8"/>
<sequence length="203" mass="23101">MHNHKPIFFVFAGNNGSGKSTLRSLIIDKLGVDINIDPDAIARRFDPENPEDKRVSAGKEVIKSVNKYIEEGKDFSIETTLAGKNAIKQMRIAKEMGYEITMFYVALSNVSQNIERVAMRVKNGGHHIPTEDIIRRNRTSFKHLYEYTYLIDNLVLIDNSEDDGGEIVLEINNGKITFETTNLPNGPYLFKINIERIKVKPIF</sequence>
<evidence type="ECO:0000259" key="7">
    <source>
        <dbReference type="Pfam" id="PF06414"/>
    </source>
</evidence>
<protein>
    <recommendedName>
        <fullName evidence="5">UDP-N-acetylglucosamine kinase</fullName>
        <ecNumber evidence="2">2.7.1.176</ecNumber>
    </recommendedName>
    <alternativeName>
        <fullName evidence="5">UDP-N-acetylglucosamine kinase</fullName>
    </alternativeName>
</protein>
<accession>W4VQY8</accession>
<dbReference type="SUPFAM" id="SSF52540">
    <property type="entry name" value="P-loop containing nucleoside triphosphate hydrolases"/>
    <property type="match status" value="1"/>
</dbReference>
<keyword evidence="4" id="KW-0067">ATP-binding</keyword>
<comment type="catalytic activity">
    <reaction evidence="6">
        <text>UDP-N-acetyl-alpha-D-glucosamine + ATP = UDP-N-acetyl-alpha-D-glucosamine 3'-phosphate + ADP + H(+)</text>
        <dbReference type="Rhea" id="RHEA:32671"/>
        <dbReference type="ChEBI" id="CHEBI:15378"/>
        <dbReference type="ChEBI" id="CHEBI:30616"/>
        <dbReference type="ChEBI" id="CHEBI:57705"/>
        <dbReference type="ChEBI" id="CHEBI:64353"/>
        <dbReference type="ChEBI" id="CHEBI:456216"/>
        <dbReference type="EC" id="2.7.1.176"/>
    </reaction>
</comment>
<evidence type="ECO:0000313" key="9">
    <source>
        <dbReference type="Proteomes" id="UP000019102"/>
    </source>
</evidence>
<dbReference type="InterPro" id="IPR010488">
    <property type="entry name" value="Zeta_toxin_domain"/>
</dbReference>
<dbReference type="PANTHER" id="PTHR39206:SF1">
    <property type="entry name" value="SLL8004 PROTEIN"/>
    <property type="match status" value="1"/>
</dbReference>
<feature type="domain" description="Zeta toxin" evidence="7">
    <location>
        <begin position="4"/>
        <end position="135"/>
    </location>
</feature>
<proteinExistence type="inferred from homology"/>
<dbReference type="Gene3D" id="3.40.50.300">
    <property type="entry name" value="P-loop containing nucleotide triphosphate hydrolases"/>
    <property type="match status" value="1"/>
</dbReference>
<evidence type="ECO:0000256" key="5">
    <source>
        <dbReference type="ARBA" id="ARBA00032897"/>
    </source>
</evidence>
<evidence type="ECO:0000256" key="2">
    <source>
        <dbReference type="ARBA" id="ARBA00011963"/>
    </source>
</evidence>
<dbReference type="STRING" id="1298598.JCM21714_4719"/>
<dbReference type="EMBL" id="BAVS01000065">
    <property type="protein sequence ID" value="GAE95473.1"/>
    <property type="molecule type" value="Genomic_DNA"/>
</dbReference>
<evidence type="ECO:0000256" key="4">
    <source>
        <dbReference type="ARBA" id="ARBA00022840"/>
    </source>
</evidence>
<keyword evidence="9" id="KW-1185">Reference proteome</keyword>
<dbReference type="PANTHER" id="PTHR39206">
    <property type="entry name" value="SLL8004 PROTEIN"/>
    <property type="match status" value="1"/>
</dbReference>
<dbReference type="GO" id="GO:0005524">
    <property type="term" value="F:ATP binding"/>
    <property type="evidence" value="ECO:0007669"/>
    <property type="project" value="UniProtKB-KW"/>
</dbReference>
<evidence type="ECO:0000256" key="6">
    <source>
        <dbReference type="ARBA" id="ARBA00048178"/>
    </source>
</evidence>
<dbReference type="OrthoDB" id="9791543at2"/>
<comment type="caution">
    <text evidence="8">The sequence shown here is derived from an EMBL/GenBank/DDBJ whole genome shotgun (WGS) entry which is preliminary data.</text>
</comment>
<dbReference type="GO" id="GO:0016301">
    <property type="term" value="F:kinase activity"/>
    <property type="evidence" value="ECO:0007669"/>
    <property type="project" value="InterPro"/>
</dbReference>
<evidence type="ECO:0000256" key="1">
    <source>
        <dbReference type="ARBA" id="ARBA00009104"/>
    </source>
</evidence>